<dbReference type="PRINTS" id="PR00146">
    <property type="entry name" value="DHPICSNTHASE"/>
</dbReference>
<dbReference type="Pfam" id="PF00701">
    <property type="entry name" value="DHDPS"/>
    <property type="match status" value="1"/>
</dbReference>
<protein>
    <recommendedName>
        <fullName evidence="5">N-acetylneuraminate lyase</fullName>
        <ecNumber evidence="5">4.1.3.3</ecNumber>
    </recommendedName>
</protein>
<sequence>MAPVAHKKLTGLVAATFTPLTPQGEVNLSVIGPYIDYLKEKQGVNNLFVNGTTGESMSLSVAERKILAEEWCLKAKGKVDQLIVHVGCMSLKDSQELVSCDLYCRNQNDT</sequence>
<keyword evidence="6" id="KW-0963">Cytoplasm</keyword>
<comment type="subunit">
    <text evidence="4">Homotetramer.</text>
</comment>
<dbReference type="InterPro" id="IPR002220">
    <property type="entry name" value="DapA-like"/>
</dbReference>
<dbReference type="EMBL" id="CADEAL010004236">
    <property type="protein sequence ID" value="CAB1455011.1"/>
    <property type="molecule type" value="Genomic_DNA"/>
</dbReference>
<evidence type="ECO:0000256" key="8">
    <source>
        <dbReference type="ARBA" id="ARBA00023270"/>
    </source>
</evidence>
<evidence type="ECO:0000256" key="7">
    <source>
        <dbReference type="ARBA" id="ARBA00023239"/>
    </source>
</evidence>
<keyword evidence="12" id="KW-1185">Reference proteome</keyword>
<evidence type="ECO:0000256" key="2">
    <source>
        <dbReference type="ARBA" id="ARBA00004878"/>
    </source>
</evidence>
<dbReference type="InterPro" id="IPR013785">
    <property type="entry name" value="Aldolase_TIM"/>
</dbReference>
<reference evidence="11" key="1">
    <citation type="submission" date="2020-03" db="EMBL/GenBank/DDBJ databases">
        <authorList>
            <person name="Weist P."/>
        </authorList>
    </citation>
    <scope>NUCLEOTIDE SEQUENCE</scope>
</reference>
<dbReference type="PANTHER" id="PTHR12128">
    <property type="entry name" value="DIHYDRODIPICOLINATE SYNTHASE"/>
    <property type="match status" value="1"/>
</dbReference>
<accession>A0A9N7Z8X9</accession>
<name>A0A9N7Z8X9_PLEPL</name>
<comment type="subcellular location">
    <subcellularLocation>
        <location evidence="1">Cytoplasm</location>
    </subcellularLocation>
</comment>
<keyword evidence="7" id="KW-0456">Lyase</keyword>
<gene>
    <name evidence="11" type="ORF">PLEPLA_LOCUS42781</name>
</gene>
<evidence type="ECO:0000256" key="4">
    <source>
        <dbReference type="ARBA" id="ARBA00011881"/>
    </source>
</evidence>
<comment type="similarity">
    <text evidence="3">Belongs to the DapA family. NanA subfamily.</text>
</comment>
<dbReference type="SUPFAM" id="SSF51569">
    <property type="entry name" value="Aldolase"/>
    <property type="match status" value="1"/>
</dbReference>
<dbReference type="GO" id="GO:0005737">
    <property type="term" value="C:cytoplasm"/>
    <property type="evidence" value="ECO:0007669"/>
    <property type="project" value="UniProtKB-SubCell"/>
</dbReference>
<keyword evidence="9" id="KW-0119">Carbohydrate metabolism</keyword>
<evidence type="ECO:0000313" key="11">
    <source>
        <dbReference type="EMBL" id="CAB1455011.1"/>
    </source>
</evidence>
<keyword evidence="8" id="KW-0704">Schiff base</keyword>
<evidence type="ECO:0000256" key="6">
    <source>
        <dbReference type="ARBA" id="ARBA00022490"/>
    </source>
</evidence>
<comment type="pathway">
    <text evidence="2">Amino-sugar metabolism; N-acetylneuraminate degradation.</text>
</comment>
<evidence type="ECO:0000256" key="5">
    <source>
        <dbReference type="ARBA" id="ARBA00012911"/>
    </source>
</evidence>
<evidence type="ECO:0000256" key="1">
    <source>
        <dbReference type="ARBA" id="ARBA00004496"/>
    </source>
</evidence>
<evidence type="ECO:0000256" key="9">
    <source>
        <dbReference type="ARBA" id="ARBA00023277"/>
    </source>
</evidence>
<evidence type="ECO:0000256" key="10">
    <source>
        <dbReference type="ARBA" id="ARBA00044906"/>
    </source>
</evidence>
<comment type="caution">
    <text evidence="11">The sequence shown here is derived from an EMBL/GenBank/DDBJ whole genome shotgun (WGS) entry which is preliminary data.</text>
</comment>
<evidence type="ECO:0000256" key="3">
    <source>
        <dbReference type="ARBA" id="ARBA00006324"/>
    </source>
</evidence>
<dbReference type="EC" id="4.1.3.3" evidence="5"/>
<organism evidence="11 12">
    <name type="scientific">Pleuronectes platessa</name>
    <name type="common">European plaice</name>
    <dbReference type="NCBI Taxonomy" id="8262"/>
    <lineage>
        <taxon>Eukaryota</taxon>
        <taxon>Metazoa</taxon>
        <taxon>Chordata</taxon>
        <taxon>Craniata</taxon>
        <taxon>Vertebrata</taxon>
        <taxon>Euteleostomi</taxon>
        <taxon>Actinopterygii</taxon>
        <taxon>Neopterygii</taxon>
        <taxon>Teleostei</taxon>
        <taxon>Neoteleostei</taxon>
        <taxon>Acanthomorphata</taxon>
        <taxon>Carangaria</taxon>
        <taxon>Pleuronectiformes</taxon>
        <taxon>Pleuronectoidei</taxon>
        <taxon>Pleuronectidae</taxon>
        <taxon>Pleuronectes</taxon>
    </lineage>
</organism>
<dbReference type="PANTHER" id="PTHR12128:SF21">
    <property type="entry name" value="N-ACETYLNEURAMINATE LYASE"/>
    <property type="match status" value="1"/>
</dbReference>
<comment type="catalytic activity">
    <reaction evidence="10">
        <text>aceneuramate = aldehydo-N-acetyl-D-mannosamine + pyruvate</text>
        <dbReference type="Rhea" id="RHEA:23296"/>
        <dbReference type="ChEBI" id="CHEBI:15361"/>
        <dbReference type="ChEBI" id="CHEBI:17122"/>
        <dbReference type="ChEBI" id="CHEBI:173083"/>
        <dbReference type="EC" id="4.1.3.3"/>
    </reaction>
</comment>
<evidence type="ECO:0000313" key="12">
    <source>
        <dbReference type="Proteomes" id="UP001153269"/>
    </source>
</evidence>
<dbReference type="AlphaFoldDB" id="A0A9N7Z8X9"/>
<dbReference type="Proteomes" id="UP001153269">
    <property type="component" value="Unassembled WGS sequence"/>
</dbReference>
<proteinExistence type="inferred from homology"/>
<dbReference type="GO" id="GO:0008747">
    <property type="term" value="F:N-acetylneuraminate lyase activity"/>
    <property type="evidence" value="ECO:0007669"/>
    <property type="project" value="UniProtKB-EC"/>
</dbReference>
<dbReference type="Gene3D" id="3.20.20.70">
    <property type="entry name" value="Aldolase class I"/>
    <property type="match status" value="1"/>
</dbReference>